<accession>A0A0P1F2I7</accession>
<dbReference type="EC" id="2.1.1.223" evidence="4"/>
<dbReference type="PANTHER" id="PTHR47739">
    <property type="entry name" value="TRNA1(VAL) (ADENINE(37)-N6)-METHYLTRANSFERASE"/>
    <property type="match status" value="1"/>
</dbReference>
<keyword evidence="1 4" id="KW-0489">Methyltransferase</keyword>
<dbReference type="Pfam" id="PF05175">
    <property type="entry name" value="MTS"/>
    <property type="match status" value="1"/>
</dbReference>
<dbReference type="Proteomes" id="UP000051298">
    <property type="component" value="Unassembled WGS sequence"/>
</dbReference>
<reference evidence="4 5" key="1">
    <citation type="submission" date="2015-09" db="EMBL/GenBank/DDBJ databases">
        <authorList>
            <consortium name="Swine Surveillance"/>
        </authorList>
    </citation>
    <scope>NUCLEOTIDE SEQUENCE [LARGE SCALE GENOMIC DNA]</scope>
    <source>
        <strain evidence="4 5">CECT 5294</strain>
    </source>
</reference>
<dbReference type="SUPFAM" id="SSF53335">
    <property type="entry name" value="S-adenosyl-L-methionine-dependent methyltransferases"/>
    <property type="match status" value="1"/>
</dbReference>
<keyword evidence="4" id="KW-0808">Transferase</keyword>
<feature type="domain" description="Methyltransferase small" evidence="3">
    <location>
        <begin position="33"/>
        <end position="163"/>
    </location>
</feature>
<dbReference type="GO" id="GO:0008757">
    <property type="term" value="F:S-adenosylmethionine-dependent methyltransferase activity"/>
    <property type="evidence" value="ECO:0007669"/>
    <property type="project" value="UniProtKB-ARBA"/>
</dbReference>
<dbReference type="eggNOG" id="COG4123">
    <property type="taxonomic scope" value="Bacteria"/>
</dbReference>
<dbReference type="GO" id="GO:0003676">
    <property type="term" value="F:nucleic acid binding"/>
    <property type="evidence" value="ECO:0007669"/>
    <property type="project" value="InterPro"/>
</dbReference>
<dbReference type="PROSITE" id="PS00092">
    <property type="entry name" value="N6_MTASE"/>
    <property type="match status" value="1"/>
</dbReference>
<evidence type="ECO:0000256" key="2">
    <source>
        <dbReference type="ARBA" id="ARBA00022691"/>
    </source>
</evidence>
<dbReference type="PANTHER" id="PTHR47739:SF1">
    <property type="entry name" value="TRNA1(VAL) (ADENINE(37)-N6)-METHYLTRANSFERASE"/>
    <property type="match status" value="1"/>
</dbReference>
<protein>
    <submittedName>
        <fullName evidence="4">tRNA1(Val) (Adenine(37)-N6)-methyltransferase</fullName>
        <ecNumber evidence="4">2.1.1.223</ecNumber>
    </submittedName>
</protein>
<dbReference type="AlphaFoldDB" id="A0A0P1F2I7"/>
<dbReference type="CDD" id="cd02440">
    <property type="entry name" value="AdoMet_MTases"/>
    <property type="match status" value="1"/>
</dbReference>
<dbReference type="STRING" id="266809.PM03_00800"/>
<sequence length="247" mass="26358">MIETTFDSFLGGKVQVHQPRDGYRAGTDPVLMAAACPAAAGESVLELGCGVGVASLCLLARVPQAQVTGLELQPDYAALARSNAQGLPFEVIVGDVAAPPAELSALNFDHVICNPPYFAPKAGTASTNASRETALREDVSLAKWIDVATRRLRPRGTLTMILRADRLDSYFQAIDARMGSHIVLPLTSRAQKPAQRVIFCSRKGGRAGLQMCPPMVLHEGPQHFEDGDDFTKIASDVLRGGAAIHLK</sequence>
<evidence type="ECO:0000313" key="4">
    <source>
        <dbReference type="EMBL" id="CUH61767.1"/>
    </source>
</evidence>
<evidence type="ECO:0000313" key="5">
    <source>
        <dbReference type="Proteomes" id="UP000051298"/>
    </source>
</evidence>
<dbReference type="InterPro" id="IPR007848">
    <property type="entry name" value="Small_mtfrase_dom"/>
</dbReference>
<dbReference type="EMBL" id="CYRX01000033">
    <property type="protein sequence ID" value="CUH61767.1"/>
    <property type="molecule type" value="Genomic_DNA"/>
</dbReference>
<keyword evidence="2" id="KW-0949">S-adenosyl-L-methionine</keyword>
<evidence type="ECO:0000256" key="1">
    <source>
        <dbReference type="ARBA" id="ARBA00022603"/>
    </source>
</evidence>
<name>A0A0P1F2I7_9RHOB</name>
<dbReference type="InterPro" id="IPR050210">
    <property type="entry name" value="tRNA_Adenine-N(6)_MTase"/>
</dbReference>
<dbReference type="Gene3D" id="3.40.50.150">
    <property type="entry name" value="Vaccinia Virus protein VP39"/>
    <property type="match status" value="1"/>
</dbReference>
<gene>
    <name evidence="4" type="primary">yfiC</name>
    <name evidence="4" type="ORF">THS5294_03079</name>
</gene>
<dbReference type="InterPro" id="IPR002052">
    <property type="entry name" value="DNA_methylase_N6_adenine_CS"/>
</dbReference>
<dbReference type="GO" id="GO:0008170">
    <property type="term" value="F:N-methyltransferase activity"/>
    <property type="evidence" value="ECO:0007669"/>
    <property type="project" value="UniProtKB-ARBA"/>
</dbReference>
<proteinExistence type="predicted"/>
<dbReference type="GO" id="GO:0032259">
    <property type="term" value="P:methylation"/>
    <property type="evidence" value="ECO:0007669"/>
    <property type="project" value="UniProtKB-KW"/>
</dbReference>
<dbReference type="RefSeq" id="WP_058124399.1">
    <property type="nucleotide sequence ID" value="NZ_CYRX01000033.1"/>
</dbReference>
<evidence type="ECO:0000259" key="3">
    <source>
        <dbReference type="Pfam" id="PF05175"/>
    </source>
</evidence>
<organism evidence="4 5">
    <name type="scientific">Thalassobacter stenotrophicus</name>
    <dbReference type="NCBI Taxonomy" id="266809"/>
    <lineage>
        <taxon>Bacteria</taxon>
        <taxon>Pseudomonadati</taxon>
        <taxon>Pseudomonadota</taxon>
        <taxon>Alphaproteobacteria</taxon>
        <taxon>Rhodobacterales</taxon>
        <taxon>Roseobacteraceae</taxon>
        <taxon>Thalassobacter</taxon>
    </lineage>
</organism>
<dbReference type="InterPro" id="IPR029063">
    <property type="entry name" value="SAM-dependent_MTases_sf"/>
</dbReference>